<keyword evidence="1" id="KW-0547">Nucleotide-binding</keyword>
<protein>
    <submittedName>
        <fullName evidence="1">Helicase c2</fullName>
    </submittedName>
</protein>
<name>T1D1D4_9ZZZZ</name>
<accession>T1D1D4</accession>
<organism evidence="1">
    <name type="scientific">mine drainage metagenome</name>
    <dbReference type="NCBI Taxonomy" id="410659"/>
    <lineage>
        <taxon>unclassified sequences</taxon>
        <taxon>metagenomes</taxon>
        <taxon>ecological metagenomes</taxon>
    </lineage>
</organism>
<dbReference type="EMBL" id="AUZX01002947">
    <property type="protein sequence ID" value="EQD75294.1"/>
    <property type="molecule type" value="Genomic_DNA"/>
</dbReference>
<sequence>MLDDLVWDNERTDDTEDALADLADLLGIVSQRPERDFGRGSDVLWALGDGKYAVIEAKSGATGDLICKKDINQLSGSVNWCRQEYGEGTTVVPLLMHPSTFIETSGTPPQGTRVLNPNKLEALKASVVAYATAVAFH</sequence>
<feature type="non-terminal residue" evidence="1">
    <location>
        <position position="137"/>
    </location>
</feature>
<comment type="caution">
    <text evidence="1">The sequence shown here is derived from an EMBL/GenBank/DDBJ whole genome shotgun (WGS) entry which is preliminary data.</text>
</comment>
<dbReference type="GO" id="GO:0004386">
    <property type="term" value="F:helicase activity"/>
    <property type="evidence" value="ECO:0007669"/>
    <property type="project" value="UniProtKB-KW"/>
</dbReference>
<reference evidence="1" key="2">
    <citation type="journal article" date="2014" name="ISME J.">
        <title>Microbial stratification in low pH oxic and suboxic macroscopic growths along an acid mine drainage.</title>
        <authorList>
            <person name="Mendez-Garcia C."/>
            <person name="Mesa V."/>
            <person name="Sprenger R.R."/>
            <person name="Richter M."/>
            <person name="Diez M.S."/>
            <person name="Solano J."/>
            <person name="Bargiela R."/>
            <person name="Golyshina O.V."/>
            <person name="Manteca A."/>
            <person name="Ramos J.L."/>
            <person name="Gallego J.R."/>
            <person name="Llorente I."/>
            <person name="Martins Dos Santos V.A."/>
            <person name="Jensen O.N."/>
            <person name="Pelaez A.I."/>
            <person name="Sanchez J."/>
            <person name="Ferrer M."/>
        </authorList>
    </citation>
    <scope>NUCLEOTIDE SEQUENCE</scope>
</reference>
<dbReference type="AlphaFoldDB" id="T1D1D4"/>
<gene>
    <name evidence="1" type="ORF">B1A_04048</name>
</gene>
<reference evidence="1" key="1">
    <citation type="submission" date="2013-08" db="EMBL/GenBank/DDBJ databases">
        <authorList>
            <person name="Mendez C."/>
            <person name="Richter M."/>
            <person name="Ferrer M."/>
            <person name="Sanchez J."/>
        </authorList>
    </citation>
    <scope>NUCLEOTIDE SEQUENCE</scope>
</reference>
<keyword evidence="1" id="KW-0347">Helicase</keyword>
<keyword evidence="1" id="KW-0378">Hydrolase</keyword>
<proteinExistence type="predicted"/>
<keyword evidence="1" id="KW-0067">ATP-binding</keyword>
<evidence type="ECO:0000313" key="1">
    <source>
        <dbReference type="EMBL" id="EQD75294.1"/>
    </source>
</evidence>